<dbReference type="Proteomes" id="UP001156690">
    <property type="component" value="Unassembled WGS sequence"/>
</dbReference>
<dbReference type="GO" id="GO:0016042">
    <property type="term" value="P:lipid catabolic process"/>
    <property type="evidence" value="ECO:0007669"/>
    <property type="project" value="UniProtKB-KW"/>
</dbReference>
<dbReference type="PANTHER" id="PTHR10272">
    <property type="entry name" value="PLATELET-ACTIVATING FACTOR ACETYLHYDROLASE"/>
    <property type="match status" value="1"/>
</dbReference>
<name>A0AAV5NTK7_9VIBR</name>
<dbReference type="InterPro" id="IPR017395">
    <property type="entry name" value="Chlorophyllase-like"/>
</dbReference>
<dbReference type="InterPro" id="IPR029058">
    <property type="entry name" value="AB_hydrolase_fold"/>
</dbReference>
<evidence type="ECO:0000256" key="2">
    <source>
        <dbReference type="ARBA" id="ARBA00022963"/>
    </source>
</evidence>
<protein>
    <recommendedName>
        <fullName evidence="7">Alpha/beta fold hydrolase</fullName>
    </recommendedName>
</protein>
<evidence type="ECO:0000313" key="5">
    <source>
        <dbReference type="EMBL" id="GLQ74046.1"/>
    </source>
</evidence>
<keyword evidence="4" id="KW-0732">Signal</keyword>
<sequence length="329" mass="35906">MRHYFRLVIALFLFISTSSYANDVGFRKMSVVLKDTTEKLPVAVFYPTSSPAKSVAFGPFSLNVAIGGEIAEGRFPLAVLSHGSGGSNLSYKDIAMSLVNNGFIVAMPLHPKNNYLDNSNQGKAENYINRPKHISETIDKILSIPSLAAHTNAQKIAVLGHSMGGYTALVVSGAIARTQDLVELCENTPTISDPYCMPVRSNDLTKNVVISGQDIRIKAQILMAPVGAPFISAKALHNVNIPTMLLVPEKDDELTEAHNADVIRQGLESKGKLTYLKVANAGHYSFLTTYPEYLKSELGPIANDPEGFDRKAFQQTLGKRFADYLKEVM</sequence>
<gene>
    <name evidence="5" type="ORF">GCM10007932_34060</name>
</gene>
<evidence type="ECO:0008006" key="7">
    <source>
        <dbReference type="Google" id="ProtNLM"/>
    </source>
</evidence>
<dbReference type="GO" id="GO:0003847">
    <property type="term" value="F:1-alkyl-2-acetylglycerophosphocholine esterase activity"/>
    <property type="evidence" value="ECO:0007669"/>
    <property type="project" value="TreeGrafter"/>
</dbReference>
<comment type="caution">
    <text evidence="5">The sequence shown here is derived from an EMBL/GenBank/DDBJ whole genome shotgun (WGS) entry which is preliminary data.</text>
</comment>
<evidence type="ECO:0000256" key="4">
    <source>
        <dbReference type="SAM" id="SignalP"/>
    </source>
</evidence>
<accession>A0AAV5NTK7</accession>
<organism evidence="5 6">
    <name type="scientific">Vibrio penaeicida</name>
    <dbReference type="NCBI Taxonomy" id="104609"/>
    <lineage>
        <taxon>Bacteria</taxon>
        <taxon>Pseudomonadati</taxon>
        <taxon>Pseudomonadota</taxon>
        <taxon>Gammaproteobacteria</taxon>
        <taxon>Vibrionales</taxon>
        <taxon>Vibrionaceae</taxon>
        <taxon>Vibrio</taxon>
    </lineage>
</organism>
<keyword evidence="6" id="KW-1185">Reference proteome</keyword>
<dbReference type="Pfam" id="PF07224">
    <property type="entry name" value="Chlorophyllase"/>
    <property type="match status" value="1"/>
</dbReference>
<evidence type="ECO:0000313" key="6">
    <source>
        <dbReference type="Proteomes" id="UP001156690"/>
    </source>
</evidence>
<evidence type="ECO:0000256" key="3">
    <source>
        <dbReference type="ARBA" id="ARBA00023098"/>
    </source>
</evidence>
<dbReference type="PIRSF" id="PIRSF031982">
    <property type="entry name" value="UCP031982_abhydr"/>
    <property type="match status" value="1"/>
</dbReference>
<keyword evidence="1" id="KW-0378">Hydrolase</keyword>
<feature type="chain" id="PRO_5043630055" description="Alpha/beta fold hydrolase" evidence="4">
    <location>
        <begin position="22"/>
        <end position="329"/>
    </location>
</feature>
<proteinExistence type="predicted"/>
<dbReference type="Gene3D" id="3.40.50.1820">
    <property type="entry name" value="alpha/beta hydrolase"/>
    <property type="match status" value="1"/>
</dbReference>
<dbReference type="InterPro" id="IPR016986">
    <property type="entry name" value="UCP031982_abhydr"/>
</dbReference>
<feature type="signal peptide" evidence="4">
    <location>
        <begin position="1"/>
        <end position="21"/>
    </location>
</feature>
<reference evidence="6" key="1">
    <citation type="journal article" date="2019" name="Int. J. Syst. Evol. Microbiol.">
        <title>The Global Catalogue of Microorganisms (GCM) 10K type strain sequencing project: providing services to taxonomists for standard genome sequencing and annotation.</title>
        <authorList>
            <consortium name="The Broad Institute Genomics Platform"/>
            <consortium name="The Broad Institute Genome Sequencing Center for Infectious Disease"/>
            <person name="Wu L."/>
            <person name="Ma J."/>
        </authorList>
    </citation>
    <scope>NUCLEOTIDE SEQUENCE [LARGE SCALE GENOMIC DNA]</scope>
    <source>
        <strain evidence="6">NBRC 15640</strain>
    </source>
</reference>
<keyword evidence="2" id="KW-0442">Lipid degradation</keyword>
<dbReference type="SUPFAM" id="SSF53474">
    <property type="entry name" value="alpha/beta-Hydrolases"/>
    <property type="match status" value="1"/>
</dbReference>
<dbReference type="EMBL" id="BSNX01000041">
    <property type="protein sequence ID" value="GLQ74046.1"/>
    <property type="molecule type" value="Genomic_DNA"/>
</dbReference>
<evidence type="ECO:0000256" key="1">
    <source>
        <dbReference type="ARBA" id="ARBA00022801"/>
    </source>
</evidence>
<dbReference type="AlphaFoldDB" id="A0AAV5NTK7"/>
<dbReference type="PANTHER" id="PTHR10272:SF0">
    <property type="entry name" value="PLATELET-ACTIVATING FACTOR ACETYLHYDROLASE"/>
    <property type="match status" value="1"/>
</dbReference>
<keyword evidence="3" id="KW-0443">Lipid metabolism</keyword>